<name>A0A0E3C227_9BURK</name>
<proteinExistence type="predicted"/>
<dbReference type="AlphaFoldDB" id="A0A0E3C227"/>
<dbReference type="Proteomes" id="UP000029549">
    <property type="component" value="Unassembled WGS sequence"/>
</dbReference>
<comment type="caution">
    <text evidence="1">The sequence shown here is derived from an EMBL/GenBank/DDBJ whole genome shotgun (WGS) entry which is preliminary data.</text>
</comment>
<gene>
    <name evidence="1" type="ORF">P608_10310</name>
</gene>
<keyword evidence="2" id="KW-1185">Reference proteome</keyword>
<reference evidence="1 2" key="1">
    <citation type="submission" date="2013-09" db="EMBL/GenBank/DDBJ databases">
        <title>High correlation between genotypes and phenotypes of environmental bacteria Comamonas testosteroni strains.</title>
        <authorList>
            <person name="Liu L."/>
            <person name="Zhu W."/>
            <person name="Xia X."/>
            <person name="Xu B."/>
            <person name="Luo M."/>
            <person name="Wang G."/>
        </authorList>
    </citation>
    <scope>NUCLEOTIDE SEQUENCE [LARGE SCALE GENOMIC DNA]</scope>
    <source>
        <strain evidence="1 2">DF2</strain>
    </source>
</reference>
<dbReference type="EMBL" id="AWTP01000104">
    <property type="protein sequence ID" value="KGH12734.1"/>
    <property type="molecule type" value="Genomic_DNA"/>
</dbReference>
<sequence>MDPVEIYLAMELEALELGKEVVQVSDLRQFFLA</sequence>
<evidence type="ECO:0000313" key="1">
    <source>
        <dbReference type="EMBL" id="KGH12734.1"/>
    </source>
</evidence>
<protein>
    <submittedName>
        <fullName evidence="1">Uncharacterized protein</fullName>
    </submittedName>
</protein>
<accession>A0A0E3C227</accession>
<evidence type="ECO:0000313" key="2">
    <source>
        <dbReference type="Proteomes" id="UP000029549"/>
    </source>
</evidence>
<organism evidence="1 2">
    <name type="scientific">Comamonas thiooxydans</name>
    <dbReference type="NCBI Taxonomy" id="363952"/>
    <lineage>
        <taxon>Bacteria</taxon>
        <taxon>Pseudomonadati</taxon>
        <taxon>Pseudomonadota</taxon>
        <taxon>Betaproteobacteria</taxon>
        <taxon>Burkholderiales</taxon>
        <taxon>Comamonadaceae</taxon>
        <taxon>Comamonas</taxon>
    </lineage>
</organism>